<dbReference type="InterPro" id="IPR037401">
    <property type="entry name" value="SnoaL-like"/>
</dbReference>
<dbReference type="RefSeq" id="WP_108003978.1">
    <property type="nucleotide sequence ID" value="NZ_JBHEEX010000004.1"/>
</dbReference>
<dbReference type="EMBL" id="PZZZ01000007">
    <property type="protein sequence ID" value="PTM92598.1"/>
    <property type="molecule type" value="Genomic_DNA"/>
</dbReference>
<gene>
    <name evidence="2" type="ORF">C7449_1079</name>
</gene>
<accession>A0A2T5B0S2</accession>
<evidence type="ECO:0000259" key="1">
    <source>
        <dbReference type="Pfam" id="PF12680"/>
    </source>
</evidence>
<dbReference type="OrthoDB" id="582835at2"/>
<evidence type="ECO:0000313" key="3">
    <source>
        <dbReference type="Proteomes" id="UP000241247"/>
    </source>
</evidence>
<dbReference type="Pfam" id="PF12680">
    <property type="entry name" value="SnoaL_2"/>
    <property type="match status" value="1"/>
</dbReference>
<feature type="domain" description="SnoaL-like" evidence="1">
    <location>
        <begin position="11"/>
        <end position="110"/>
    </location>
</feature>
<comment type="caution">
    <text evidence="2">The sequence shown here is derived from an EMBL/GenBank/DDBJ whole genome shotgun (WGS) entry which is preliminary data.</text>
</comment>
<protein>
    <submittedName>
        <fullName evidence="2">SnoaL-like protein</fullName>
    </submittedName>
</protein>
<dbReference type="Proteomes" id="UP000241247">
    <property type="component" value="Unassembled WGS sequence"/>
</dbReference>
<proteinExistence type="predicted"/>
<dbReference type="AlphaFoldDB" id="A0A2T5B0S2"/>
<reference evidence="2 3" key="1">
    <citation type="submission" date="2018-04" db="EMBL/GenBank/DDBJ databases">
        <title>Genomic Encyclopedia of Type Strains, Phase IV (KMG-IV): sequencing the most valuable type-strain genomes for metagenomic binning, comparative biology and taxonomic classification.</title>
        <authorList>
            <person name="Goeker M."/>
        </authorList>
    </citation>
    <scope>NUCLEOTIDE SEQUENCE [LARGE SCALE GENOMIC DNA]</scope>
    <source>
        <strain evidence="2 3">DSM 7138</strain>
    </source>
</reference>
<evidence type="ECO:0000313" key="2">
    <source>
        <dbReference type="EMBL" id="PTM92598.1"/>
    </source>
</evidence>
<dbReference type="InterPro" id="IPR032710">
    <property type="entry name" value="NTF2-like_dom_sf"/>
</dbReference>
<name>A0A2T5B0S2_MYCDI</name>
<sequence>MPGEATTIATGLVAALNARDYAAIAGYADEDVAIAGIGEGSEIGRAALRDRLARHFAAFDENYGDAVIMTASGGSPVAIRLTARGRVASGNAYATEKVLLLDIDGGLVTRLTLLADAGDLVRQVAR</sequence>
<keyword evidence="3" id="KW-1185">Reference proteome</keyword>
<dbReference type="Gene3D" id="3.10.450.50">
    <property type="match status" value="1"/>
</dbReference>
<dbReference type="SUPFAM" id="SSF54427">
    <property type="entry name" value="NTF2-like"/>
    <property type="match status" value="1"/>
</dbReference>
<organism evidence="2 3">
    <name type="scientific">Mycoplana dimorpha</name>
    <dbReference type="NCBI Taxonomy" id="28320"/>
    <lineage>
        <taxon>Bacteria</taxon>
        <taxon>Pseudomonadati</taxon>
        <taxon>Pseudomonadota</taxon>
        <taxon>Alphaproteobacteria</taxon>
        <taxon>Hyphomicrobiales</taxon>
        <taxon>Rhizobiaceae</taxon>
        <taxon>Mycoplana</taxon>
    </lineage>
</organism>